<keyword evidence="10" id="KW-1185">Reference proteome</keyword>
<keyword evidence="5 7" id="KW-0560">Oxidoreductase</keyword>
<accession>A0A418VTN8</accession>
<dbReference type="NCBIfam" id="NF001939">
    <property type="entry name" value="PRK00719.1"/>
    <property type="match status" value="1"/>
</dbReference>
<sequence length="402" mass="43343">MSAANEVTPLAPVEAATKANVFWFLPTHGDGRYLGTSQGGRAVDLEYLKAIAQAADRLGYYGVLIPTGKSCEDSWLVASAMVSVTQKLRYLVAVRPGLQPPTLAARMTATLDRLSGGRALINVVTGGDPVENAGDGIFLSHAERYEVTREFLDVYKRLLAGETVDFKGKHVHVEGAQLLFPPHQAGGPPLYFGGSSPQANQVAAETVDKYLTWGEPPAQVAEKIRKQKALADALGRKVTFGIRLHVIVRETNAEAWAAADRLIEHVDDNTIAAAQKIFARMDSEGQRRMSALHGGRRDKLEVSPNLWAGVGLVRGGAGTALVGDPQTVAQRMREYMDIGIDSFILSGYPHLEEVYRFAELVFPLLPLAHDAPAARPASVNTGPFGETIANDIRPTVRQASSS</sequence>
<dbReference type="CDD" id="cd01094">
    <property type="entry name" value="Alkanesulfonate_monoxygenase"/>
    <property type="match status" value="1"/>
</dbReference>
<evidence type="ECO:0000313" key="9">
    <source>
        <dbReference type="EMBL" id="RJF80518.1"/>
    </source>
</evidence>
<dbReference type="InterPro" id="IPR019911">
    <property type="entry name" value="Alkanesulphonate_mOase_FMN-dep"/>
</dbReference>
<dbReference type="NCBIfam" id="TIGR03565">
    <property type="entry name" value="alk_sulf_monoox"/>
    <property type="match status" value="1"/>
</dbReference>
<comment type="catalytic activity">
    <reaction evidence="7">
        <text>an alkanesulfonate + FMNH2 + O2 = an aldehyde + FMN + sulfite + H2O + 2 H(+)</text>
        <dbReference type="Rhea" id="RHEA:23064"/>
        <dbReference type="ChEBI" id="CHEBI:15377"/>
        <dbReference type="ChEBI" id="CHEBI:15378"/>
        <dbReference type="ChEBI" id="CHEBI:15379"/>
        <dbReference type="ChEBI" id="CHEBI:17359"/>
        <dbReference type="ChEBI" id="CHEBI:17478"/>
        <dbReference type="ChEBI" id="CHEBI:57618"/>
        <dbReference type="ChEBI" id="CHEBI:58210"/>
        <dbReference type="ChEBI" id="CHEBI:134249"/>
        <dbReference type="EC" id="1.14.14.5"/>
    </reaction>
</comment>
<dbReference type="InterPro" id="IPR011251">
    <property type="entry name" value="Luciferase-like_dom"/>
</dbReference>
<proteinExistence type="inferred from homology"/>
<dbReference type="Pfam" id="PF00296">
    <property type="entry name" value="Bac_luciferase"/>
    <property type="match status" value="1"/>
</dbReference>
<dbReference type="AlphaFoldDB" id="A0A418VTN8"/>
<keyword evidence="4 7" id="KW-0288">FMN</keyword>
<comment type="similarity">
    <text evidence="1 7">Belongs to the SsuD family.</text>
</comment>
<dbReference type="GO" id="GO:0046306">
    <property type="term" value="P:alkanesulfonate catabolic process"/>
    <property type="evidence" value="ECO:0007669"/>
    <property type="project" value="TreeGrafter"/>
</dbReference>
<comment type="caution">
    <text evidence="9">The sequence shown here is derived from an EMBL/GenBank/DDBJ whole genome shotgun (WGS) entry which is preliminary data.</text>
</comment>
<name>A0A418VTN8_9PROT</name>
<evidence type="ECO:0000256" key="3">
    <source>
        <dbReference type="ARBA" id="ARBA00022630"/>
    </source>
</evidence>
<dbReference type="OrthoDB" id="9814695at2"/>
<dbReference type="EC" id="1.14.14.5" evidence="2 7"/>
<evidence type="ECO:0000259" key="8">
    <source>
        <dbReference type="Pfam" id="PF00296"/>
    </source>
</evidence>
<evidence type="ECO:0000313" key="10">
    <source>
        <dbReference type="Proteomes" id="UP000284605"/>
    </source>
</evidence>
<dbReference type="SUPFAM" id="SSF51679">
    <property type="entry name" value="Bacterial luciferase-like"/>
    <property type="match status" value="1"/>
</dbReference>
<reference evidence="9 10" key="1">
    <citation type="submission" date="2018-09" db="EMBL/GenBank/DDBJ databases">
        <authorList>
            <person name="Zhu H."/>
        </authorList>
    </citation>
    <scope>NUCLEOTIDE SEQUENCE [LARGE SCALE GENOMIC DNA]</scope>
    <source>
        <strain evidence="9 10">K1W22B-8</strain>
    </source>
</reference>
<comment type="function">
    <text evidence="7">Catalyzes the desulfonation of aliphatic sulfonates.</text>
</comment>
<dbReference type="PANTHER" id="PTHR42847">
    <property type="entry name" value="ALKANESULFONATE MONOOXYGENASE"/>
    <property type="match status" value="1"/>
</dbReference>
<dbReference type="HAMAP" id="MF_01229">
    <property type="entry name" value="Alkanesulf_monooxygen"/>
    <property type="match status" value="1"/>
</dbReference>
<evidence type="ECO:0000256" key="5">
    <source>
        <dbReference type="ARBA" id="ARBA00023002"/>
    </source>
</evidence>
<dbReference type="PANTHER" id="PTHR42847:SF4">
    <property type="entry name" value="ALKANESULFONATE MONOOXYGENASE-RELATED"/>
    <property type="match status" value="1"/>
</dbReference>
<evidence type="ECO:0000256" key="7">
    <source>
        <dbReference type="HAMAP-Rule" id="MF_01229"/>
    </source>
</evidence>
<organism evidence="9 10">
    <name type="scientific">Oleomonas cavernae</name>
    <dbReference type="NCBI Taxonomy" id="2320859"/>
    <lineage>
        <taxon>Bacteria</taxon>
        <taxon>Pseudomonadati</taxon>
        <taxon>Pseudomonadota</taxon>
        <taxon>Alphaproteobacteria</taxon>
        <taxon>Acetobacterales</taxon>
        <taxon>Acetobacteraceae</taxon>
        <taxon>Oleomonas</taxon>
    </lineage>
</organism>
<evidence type="ECO:0000256" key="2">
    <source>
        <dbReference type="ARBA" id="ARBA00012113"/>
    </source>
</evidence>
<keyword evidence="6 7" id="KW-0503">Monooxygenase</keyword>
<dbReference type="Gene3D" id="3.20.20.30">
    <property type="entry name" value="Luciferase-like domain"/>
    <property type="match status" value="1"/>
</dbReference>
<dbReference type="Proteomes" id="UP000284605">
    <property type="component" value="Unassembled WGS sequence"/>
</dbReference>
<feature type="domain" description="Luciferase-like" evidence="8">
    <location>
        <begin position="21"/>
        <end position="341"/>
    </location>
</feature>
<dbReference type="GO" id="GO:0008726">
    <property type="term" value="F:alkanesulfonate monooxygenase activity"/>
    <property type="evidence" value="ECO:0007669"/>
    <property type="project" value="UniProtKB-UniRule"/>
</dbReference>
<evidence type="ECO:0000256" key="6">
    <source>
        <dbReference type="ARBA" id="ARBA00023033"/>
    </source>
</evidence>
<dbReference type="EMBL" id="QYUK01000016">
    <property type="protein sequence ID" value="RJF80518.1"/>
    <property type="molecule type" value="Genomic_DNA"/>
</dbReference>
<evidence type="ECO:0000256" key="1">
    <source>
        <dbReference type="ARBA" id="ARBA00007044"/>
    </source>
</evidence>
<dbReference type="InterPro" id="IPR036661">
    <property type="entry name" value="Luciferase-like_sf"/>
</dbReference>
<gene>
    <name evidence="7 9" type="primary">ssuD</name>
    <name evidence="9" type="ORF">D3874_25655</name>
</gene>
<protein>
    <recommendedName>
        <fullName evidence="2 7">Alkanesulfonate monooxygenase</fullName>
        <ecNumber evidence="2 7">1.14.14.5</ecNumber>
    </recommendedName>
    <alternativeName>
        <fullName evidence="7">FMNH2-dependent aliphatic sulfonate monooxygenase</fullName>
    </alternativeName>
</protein>
<dbReference type="InterPro" id="IPR050172">
    <property type="entry name" value="SsuD_RutA_monooxygenase"/>
</dbReference>
<dbReference type="RefSeq" id="WP_119782570.1">
    <property type="nucleotide sequence ID" value="NZ_QYUK01000016.1"/>
</dbReference>
<keyword evidence="3 7" id="KW-0285">Flavoprotein</keyword>
<evidence type="ECO:0000256" key="4">
    <source>
        <dbReference type="ARBA" id="ARBA00022643"/>
    </source>
</evidence>